<keyword evidence="10" id="KW-1185">Reference proteome</keyword>
<dbReference type="InterPro" id="IPR011577">
    <property type="entry name" value="Cyt_b561_bac/Ni-Hgenase"/>
</dbReference>
<dbReference type="PANTHER" id="PTHR30485:SF2">
    <property type="entry name" value="BLL0597 PROTEIN"/>
    <property type="match status" value="1"/>
</dbReference>
<dbReference type="InterPro" id="IPR051542">
    <property type="entry name" value="Hydrogenase_cytochrome"/>
</dbReference>
<keyword evidence="4 7" id="KW-1133">Transmembrane helix</keyword>
<dbReference type="Proteomes" id="UP000555728">
    <property type="component" value="Unassembled WGS sequence"/>
</dbReference>
<dbReference type="RefSeq" id="WP_184435193.1">
    <property type="nucleotide sequence ID" value="NZ_JACIGI010000015.1"/>
</dbReference>
<dbReference type="Gene3D" id="1.20.950.20">
    <property type="entry name" value="Transmembrane di-heme cytochromes, Chain C"/>
    <property type="match status" value="1"/>
</dbReference>
<evidence type="ECO:0000256" key="6">
    <source>
        <dbReference type="SAM" id="MobiDB-lite"/>
    </source>
</evidence>
<evidence type="ECO:0000313" key="9">
    <source>
        <dbReference type="EMBL" id="MBB4286376.1"/>
    </source>
</evidence>
<dbReference type="GO" id="GO:0009055">
    <property type="term" value="F:electron transfer activity"/>
    <property type="evidence" value="ECO:0007669"/>
    <property type="project" value="InterPro"/>
</dbReference>
<proteinExistence type="predicted"/>
<dbReference type="AlphaFoldDB" id="A0A7W6S0B4"/>
<evidence type="ECO:0000256" key="4">
    <source>
        <dbReference type="ARBA" id="ARBA00022989"/>
    </source>
</evidence>
<comment type="caution">
    <text evidence="9">The sequence shown here is derived from an EMBL/GenBank/DDBJ whole genome shotgun (WGS) entry which is preliminary data.</text>
</comment>
<dbReference type="GO" id="GO:0020037">
    <property type="term" value="F:heme binding"/>
    <property type="evidence" value="ECO:0007669"/>
    <property type="project" value="TreeGrafter"/>
</dbReference>
<dbReference type="InterPro" id="IPR016174">
    <property type="entry name" value="Di-haem_cyt_TM"/>
</dbReference>
<feature type="transmembrane region" description="Helical" evidence="7">
    <location>
        <begin position="32"/>
        <end position="51"/>
    </location>
</feature>
<reference evidence="9 10" key="1">
    <citation type="submission" date="2020-08" db="EMBL/GenBank/DDBJ databases">
        <title>Genome sequencing of Purple Non-Sulfur Bacteria from various extreme environments.</title>
        <authorList>
            <person name="Mayer M."/>
        </authorList>
    </citation>
    <scope>NUCLEOTIDE SEQUENCE [LARGE SCALE GENOMIC DNA]</scope>
    <source>
        <strain evidence="9 10">JA135</strain>
    </source>
</reference>
<keyword evidence="3 7" id="KW-0812">Transmembrane</keyword>
<keyword evidence="2" id="KW-1003">Cell membrane</keyword>
<feature type="region of interest" description="Disordered" evidence="6">
    <location>
        <begin position="1"/>
        <end position="20"/>
    </location>
</feature>
<feature type="transmembrane region" description="Helical" evidence="7">
    <location>
        <begin position="171"/>
        <end position="193"/>
    </location>
</feature>
<feature type="domain" description="Cytochrome b561 bacterial/Ni-hydrogenase" evidence="8">
    <location>
        <begin position="29"/>
        <end position="203"/>
    </location>
</feature>
<evidence type="ECO:0000313" key="10">
    <source>
        <dbReference type="Proteomes" id="UP000555728"/>
    </source>
</evidence>
<dbReference type="Pfam" id="PF01292">
    <property type="entry name" value="Ni_hydr_CYTB"/>
    <property type="match status" value="1"/>
</dbReference>
<name>A0A7W6S0B4_9PROT</name>
<dbReference type="SUPFAM" id="SSF81342">
    <property type="entry name" value="Transmembrane di-heme cytochromes"/>
    <property type="match status" value="1"/>
</dbReference>
<keyword evidence="5 7" id="KW-0472">Membrane</keyword>
<feature type="transmembrane region" description="Helical" evidence="7">
    <location>
        <begin position="57"/>
        <end position="77"/>
    </location>
</feature>
<evidence type="ECO:0000256" key="2">
    <source>
        <dbReference type="ARBA" id="ARBA00022475"/>
    </source>
</evidence>
<dbReference type="PANTHER" id="PTHR30485">
    <property type="entry name" value="NI/FE-HYDROGENASE 1 B-TYPE CYTOCHROME SUBUNIT"/>
    <property type="match status" value="1"/>
</dbReference>
<evidence type="ECO:0000256" key="7">
    <source>
        <dbReference type="SAM" id="Phobius"/>
    </source>
</evidence>
<sequence length="244" mass="25698">MTASAPKAPHRAATDAAHDGAQPKRRVAVWDLPTRLFHWGLVAALGVAWWSGEEGDFTVHFIAGHVVVGLLVFRLLWGVIGSQTARFSDFVRGPGAVGRYLRRTFSKAPDDSIGHNPAGAVMVLLLLLMVGVQAGTGLFASENTWAFVSGPLAGLVDGATSSDLTSLHKGVLFNALLVLAGLHVLAAVVYLVVKRENLIGAMVVGRKWLPADKADPPPRMASRVLALAVALAAAGLAGWLYSLT</sequence>
<dbReference type="GO" id="GO:0022904">
    <property type="term" value="P:respiratory electron transport chain"/>
    <property type="evidence" value="ECO:0007669"/>
    <property type="project" value="InterPro"/>
</dbReference>
<feature type="transmembrane region" description="Helical" evidence="7">
    <location>
        <begin position="224"/>
        <end position="242"/>
    </location>
</feature>
<organism evidence="9 10">
    <name type="scientific">Roseospira goensis</name>
    <dbReference type="NCBI Taxonomy" id="391922"/>
    <lineage>
        <taxon>Bacteria</taxon>
        <taxon>Pseudomonadati</taxon>
        <taxon>Pseudomonadota</taxon>
        <taxon>Alphaproteobacteria</taxon>
        <taxon>Rhodospirillales</taxon>
        <taxon>Rhodospirillaceae</taxon>
        <taxon>Roseospira</taxon>
    </lineage>
</organism>
<evidence type="ECO:0000256" key="5">
    <source>
        <dbReference type="ARBA" id="ARBA00023136"/>
    </source>
</evidence>
<comment type="subcellular location">
    <subcellularLocation>
        <location evidence="1">Cell membrane</location>
        <topology evidence="1">Multi-pass membrane protein</topology>
    </subcellularLocation>
</comment>
<evidence type="ECO:0000256" key="3">
    <source>
        <dbReference type="ARBA" id="ARBA00022692"/>
    </source>
</evidence>
<feature type="transmembrane region" description="Helical" evidence="7">
    <location>
        <begin position="120"/>
        <end position="140"/>
    </location>
</feature>
<gene>
    <name evidence="9" type="ORF">GGD88_002105</name>
</gene>
<accession>A0A7W6S0B4</accession>
<evidence type="ECO:0000256" key="1">
    <source>
        <dbReference type="ARBA" id="ARBA00004651"/>
    </source>
</evidence>
<evidence type="ECO:0000259" key="8">
    <source>
        <dbReference type="Pfam" id="PF01292"/>
    </source>
</evidence>
<protein>
    <submittedName>
        <fullName evidence="9">Cytochrome b</fullName>
    </submittedName>
</protein>
<dbReference type="GO" id="GO:0005886">
    <property type="term" value="C:plasma membrane"/>
    <property type="evidence" value="ECO:0007669"/>
    <property type="project" value="UniProtKB-SubCell"/>
</dbReference>
<dbReference type="EMBL" id="JACIGI010000015">
    <property type="protein sequence ID" value="MBB4286376.1"/>
    <property type="molecule type" value="Genomic_DNA"/>
</dbReference>